<evidence type="ECO:0000313" key="2">
    <source>
        <dbReference type="EMBL" id="SFM96580.1"/>
    </source>
</evidence>
<feature type="chain" id="PRO_5011578491" description="Outer membrane lipoprotein-sorting protein" evidence="1">
    <location>
        <begin position="22"/>
        <end position="250"/>
    </location>
</feature>
<reference evidence="2 3" key="1">
    <citation type="submission" date="2016-10" db="EMBL/GenBank/DDBJ databases">
        <authorList>
            <person name="de Groot N.N."/>
        </authorList>
    </citation>
    <scope>NUCLEOTIDE SEQUENCE [LARGE SCALE GENOMIC DNA]</scope>
    <source>
        <strain evidence="2 3">CGMCC 1.7659</strain>
    </source>
</reference>
<organism evidence="2 3">
    <name type="scientific">Dokdonella immobilis</name>
    <dbReference type="NCBI Taxonomy" id="578942"/>
    <lineage>
        <taxon>Bacteria</taxon>
        <taxon>Pseudomonadati</taxon>
        <taxon>Pseudomonadota</taxon>
        <taxon>Gammaproteobacteria</taxon>
        <taxon>Lysobacterales</taxon>
        <taxon>Rhodanobacteraceae</taxon>
        <taxon>Dokdonella</taxon>
    </lineage>
</organism>
<protein>
    <recommendedName>
        <fullName evidence="4">Outer membrane lipoprotein-sorting protein</fullName>
    </recommendedName>
</protein>
<dbReference type="Gene3D" id="2.50.20.10">
    <property type="entry name" value="Lipoprotein localisation LolA/LolB/LppX"/>
    <property type="match status" value="1"/>
</dbReference>
<feature type="signal peptide" evidence="1">
    <location>
        <begin position="1"/>
        <end position="21"/>
    </location>
</feature>
<name>A0A1I4V6G9_9GAMM</name>
<evidence type="ECO:0008006" key="4">
    <source>
        <dbReference type="Google" id="ProtNLM"/>
    </source>
</evidence>
<keyword evidence="1" id="KW-0732">Signal</keyword>
<dbReference type="STRING" id="578942.SAMN05216289_101148"/>
<dbReference type="OrthoDB" id="128937at2"/>
<accession>A0A1I4V6G9</accession>
<sequence length="250" mass="27115">MSIPLKCSLLLFALASVSAHALTVDELVARNAEARGGLDRIEAIKSIRFEGSLRFTGGFGSIDLTMMQVKKAPEMVRSEVSVQGLTQIQAWDGTEGWQISPFQGRKDPERMTEDDARGLADDASISGALINYKAKGSQVEYLGTEDVDGTEAHKLKVTLKNGDIETVYLDPDHFIEIRIVGQRKVRGTETEDVTDFGDYEKVAGVYFPFSILSYSKGGGGQQQITIEKAEANVDVDDALFAFPTSTGGAP</sequence>
<keyword evidence="3" id="KW-1185">Reference proteome</keyword>
<dbReference type="Proteomes" id="UP000198575">
    <property type="component" value="Unassembled WGS sequence"/>
</dbReference>
<gene>
    <name evidence="2" type="ORF">SAMN05216289_101148</name>
</gene>
<dbReference type="AlphaFoldDB" id="A0A1I4V6G9"/>
<evidence type="ECO:0000256" key="1">
    <source>
        <dbReference type="SAM" id="SignalP"/>
    </source>
</evidence>
<dbReference type="EMBL" id="FOVF01000001">
    <property type="protein sequence ID" value="SFM96580.1"/>
    <property type="molecule type" value="Genomic_DNA"/>
</dbReference>
<evidence type="ECO:0000313" key="3">
    <source>
        <dbReference type="Proteomes" id="UP000198575"/>
    </source>
</evidence>
<proteinExistence type="predicted"/>
<dbReference type="RefSeq" id="WP_139224795.1">
    <property type="nucleotide sequence ID" value="NZ_FOVF01000001.1"/>
</dbReference>